<keyword evidence="1 5" id="KW-0808">Transferase</keyword>
<dbReference type="GO" id="GO:0006772">
    <property type="term" value="P:thiamine metabolic process"/>
    <property type="evidence" value="ECO:0007669"/>
    <property type="project" value="InterPro"/>
</dbReference>
<gene>
    <name evidence="5 6" type="primary">thiK</name>
    <name evidence="6" type="ORF">HV077_13135</name>
</gene>
<reference evidence="6 7" key="1">
    <citation type="submission" date="2020-06" db="EMBL/GenBank/DDBJ databases">
        <title>REHAB project genomes.</title>
        <authorList>
            <person name="Shaw L.P."/>
        </authorList>
    </citation>
    <scope>NUCLEOTIDE SEQUENCE [LARGE SCALE GENOMIC DNA]</scope>
    <source>
        <strain evidence="6 7">RHBSTW-00116</strain>
    </source>
</reference>
<dbReference type="UniPathway" id="UPA00060">
    <property type="reaction ID" value="UER00596"/>
</dbReference>
<organism evidence="6 7">
    <name type="scientific">Citrobacter freundii</name>
    <dbReference type="NCBI Taxonomy" id="546"/>
    <lineage>
        <taxon>Bacteria</taxon>
        <taxon>Pseudomonadati</taxon>
        <taxon>Pseudomonadota</taxon>
        <taxon>Gammaproteobacteria</taxon>
        <taxon>Enterobacterales</taxon>
        <taxon>Enterobacteriaceae</taxon>
        <taxon>Citrobacter</taxon>
        <taxon>Citrobacter freundii complex</taxon>
    </lineage>
</organism>
<dbReference type="NCBIfam" id="TIGR02721">
    <property type="entry name" value="ycfN_thiK"/>
    <property type="match status" value="1"/>
</dbReference>
<comment type="function">
    <text evidence="5">Catalyzes the phosphorylation of thiamine to thiamine phosphate.</text>
</comment>
<comment type="similarity">
    <text evidence="5">Belongs to the thiamine kinase family.</text>
</comment>
<dbReference type="Proteomes" id="UP000591803">
    <property type="component" value="Unassembled WGS sequence"/>
</dbReference>
<evidence type="ECO:0000256" key="2">
    <source>
        <dbReference type="ARBA" id="ARBA00022741"/>
    </source>
</evidence>
<keyword evidence="2 5" id="KW-0547">Nucleotide-binding</keyword>
<comment type="caution">
    <text evidence="6">The sequence shown here is derived from an EMBL/GenBank/DDBJ whole genome shotgun (WGS) entry which is preliminary data.</text>
</comment>
<dbReference type="AlphaFoldDB" id="A0A7W3H9L2"/>
<dbReference type="InterPro" id="IPR014093">
    <property type="entry name" value="Thiamine_kinase"/>
</dbReference>
<comment type="catalytic activity">
    <reaction evidence="5">
        <text>thiamine + ATP = thiamine phosphate + ADP + H(+)</text>
        <dbReference type="Rhea" id="RHEA:12012"/>
        <dbReference type="ChEBI" id="CHEBI:15378"/>
        <dbReference type="ChEBI" id="CHEBI:18385"/>
        <dbReference type="ChEBI" id="CHEBI:30616"/>
        <dbReference type="ChEBI" id="CHEBI:37575"/>
        <dbReference type="ChEBI" id="CHEBI:456216"/>
        <dbReference type="EC" id="2.7.1.89"/>
    </reaction>
</comment>
<evidence type="ECO:0000256" key="4">
    <source>
        <dbReference type="ARBA" id="ARBA00022840"/>
    </source>
</evidence>
<dbReference type="HAMAP" id="MF_01604">
    <property type="entry name" value="Thiamine_kinase"/>
    <property type="match status" value="1"/>
</dbReference>
<dbReference type="Gene3D" id="3.90.1200.10">
    <property type="match status" value="1"/>
</dbReference>
<dbReference type="NCBIfam" id="NF007620">
    <property type="entry name" value="PRK10271.1"/>
    <property type="match status" value="1"/>
</dbReference>
<dbReference type="SUPFAM" id="SSF56112">
    <property type="entry name" value="Protein kinase-like (PK-like)"/>
    <property type="match status" value="1"/>
</dbReference>
<accession>A0A7W3H9L2</accession>
<evidence type="ECO:0000313" key="6">
    <source>
        <dbReference type="EMBL" id="MBA8063319.1"/>
    </source>
</evidence>
<dbReference type="EC" id="2.7.1.89" evidence="5"/>
<dbReference type="GO" id="GO:0019165">
    <property type="term" value="F:thiamine kinase activity"/>
    <property type="evidence" value="ECO:0007669"/>
    <property type="project" value="UniProtKB-UniRule"/>
</dbReference>
<evidence type="ECO:0000256" key="5">
    <source>
        <dbReference type="HAMAP-Rule" id="MF_01604"/>
    </source>
</evidence>
<dbReference type="EMBL" id="JABXRI010000001">
    <property type="protein sequence ID" value="MBA8063319.1"/>
    <property type="molecule type" value="Genomic_DNA"/>
</dbReference>
<dbReference type="RefSeq" id="WP_181619219.1">
    <property type="nucleotide sequence ID" value="NZ_CP057136.1"/>
</dbReference>
<keyword evidence="3 5" id="KW-0418">Kinase</keyword>
<sequence length="274" mass="32562">MPFSNNKPLTRDEVLSRYFPQYRPVAAGKLGLSGGSCVIEHHSHRLVLRRHHDPDAPESHFLRHYHALKRLPDSLAPEPRFYTRGWMAIDYFHGKVDSRLPEADELARLLYHLHQQPHFGWRVSLLPLLEQYWQCCDPTRRTSRWLRVLKRLRKRREPHPLRLGPLHMDVHGDNIVHTASGLRLIDWEYAGDGDIALELAAVWVADESQHRELVNAYARHAHIDPNVLWRQIRQWQPWILMLKAGWFEYRWQQTGDRQFIRLADDTWRQLTMKG</sequence>
<evidence type="ECO:0000256" key="3">
    <source>
        <dbReference type="ARBA" id="ARBA00022777"/>
    </source>
</evidence>
<dbReference type="GO" id="GO:0005524">
    <property type="term" value="F:ATP binding"/>
    <property type="evidence" value="ECO:0007669"/>
    <property type="project" value="UniProtKB-KW"/>
</dbReference>
<dbReference type="Pfam" id="PF01636">
    <property type="entry name" value="APH"/>
    <property type="match status" value="1"/>
</dbReference>
<comment type="pathway">
    <text evidence="5">Cofactor biosynthesis; thiamine diphosphate biosynthesis; thiamine phosphate from thiamine: step 1/1.</text>
</comment>
<dbReference type="InterPro" id="IPR011009">
    <property type="entry name" value="Kinase-like_dom_sf"/>
</dbReference>
<evidence type="ECO:0000256" key="1">
    <source>
        <dbReference type="ARBA" id="ARBA00022679"/>
    </source>
</evidence>
<evidence type="ECO:0000313" key="7">
    <source>
        <dbReference type="Proteomes" id="UP000591803"/>
    </source>
</evidence>
<dbReference type="InterPro" id="IPR002575">
    <property type="entry name" value="Aminoglycoside_PTrfase"/>
</dbReference>
<dbReference type="GO" id="GO:0009229">
    <property type="term" value="P:thiamine diphosphate biosynthetic process"/>
    <property type="evidence" value="ECO:0007669"/>
    <property type="project" value="UniProtKB-UniRule"/>
</dbReference>
<proteinExistence type="inferred from homology"/>
<name>A0A7W3H9L2_CITFR</name>
<keyword evidence="4 5" id="KW-0067">ATP-binding</keyword>
<protein>
    <recommendedName>
        <fullName evidence="5">Thiamine kinase</fullName>
        <ecNumber evidence="5">2.7.1.89</ecNumber>
    </recommendedName>
</protein>